<dbReference type="VEuPathDB" id="VectorBase:GPPI038978"/>
<feature type="transmembrane region" description="Helical" evidence="1">
    <location>
        <begin position="127"/>
        <end position="146"/>
    </location>
</feature>
<evidence type="ECO:0000313" key="2">
    <source>
        <dbReference type="EnsemblMetazoa" id="GPPI038978-PA"/>
    </source>
</evidence>
<dbReference type="EMBL" id="JXJN01019570">
    <property type="status" value="NOT_ANNOTATED_CDS"/>
    <property type="molecule type" value="Genomic_DNA"/>
</dbReference>
<reference evidence="2" key="2">
    <citation type="submission" date="2020-05" db="UniProtKB">
        <authorList>
            <consortium name="EnsemblMetazoa"/>
        </authorList>
    </citation>
    <scope>IDENTIFICATION</scope>
    <source>
        <strain evidence="2">IAEA</strain>
    </source>
</reference>
<organism evidence="2 3">
    <name type="scientific">Glossina palpalis gambiensis</name>
    <dbReference type="NCBI Taxonomy" id="67801"/>
    <lineage>
        <taxon>Eukaryota</taxon>
        <taxon>Metazoa</taxon>
        <taxon>Ecdysozoa</taxon>
        <taxon>Arthropoda</taxon>
        <taxon>Hexapoda</taxon>
        <taxon>Insecta</taxon>
        <taxon>Pterygota</taxon>
        <taxon>Neoptera</taxon>
        <taxon>Endopterygota</taxon>
        <taxon>Diptera</taxon>
        <taxon>Brachycera</taxon>
        <taxon>Muscomorpha</taxon>
        <taxon>Hippoboscoidea</taxon>
        <taxon>Glossinidae</taxon>
        <taxon>Glossina</taxon>
    </lineage>
</organism>
<keyword evidence="1" id="KW-0812">Transmembrane</keyword>
<sequence>LYLDGEDIHFLPVFWSIPYDELLRLLVPRVVKVMGYVNDVGIASVAKQLQQIQGDFAIVTSDIKASFTGKKLSLALHRAETEKTIKNRTYGLCFYLAYINAVCDKAGYLTFAGMIASIGEPGQRRRLFLGKVLISVIMNAVTVYGYSLCRPSYVTIVDSKSSTKGM</sequence>
<reference evidence="3" key="1">
    <citation type="submission" date="2015-01" db="EMBL/GenBank/DDBJ databases">
        <authorList>
            <person name="Aksoy S."/>
            <person name="Warren W."/>
            <person name="Wilson R.K."/>
        </authorList>
    </citation>
    <scope>NUCLEOTIDE SEQUENCE [LARGE SCALE GENOMIC DNA]</scope>
    <source>
        <strain evidence="3">IAEA</strain>
    </source>
</reference>
<keyword evidence="1" id="KW-1133">Transmembrane helix</keyword>
<name>A0A1B0BS84_9MUSC</name>
<protein>
    <submittedName>
        <fullName evidence="2">Uncharacterized protein</fullName>
    </submittedName>
</protein>
<dbReference type="Proteomes" id="UP000092460">
    <property type="component" value="Unassembled WGS sequence"/>
</dbReference>
<evidence type="ECO:0000313" key="3">
    <source>
        <dbReference type="Proteomes" id="UP000092460"/>
    </source>
</evidence>
<keyword evidence="3" id="KW-1185">Reference proteome</keyword>
<dbReference type="EnsemblMetazoa" id="GPPI038978-RA">
    <property type="protein sequence ID" value="GPPI038978-PA"/>
    <property type="gene ID" value="GPPI038978"/>
</dbReference>
<evidence type="ECO:0000256" key="1">
    <source>
        <dbReference type="SAM" id="Phobius"/>
    </source>
</evidence>
<accession>A0A1B0BS84</accession>
<proteinExistence type="predicted"/>
<dbReference type="AlphaFoldDB" id="A0A1B0BS84"/>
<keyword evidence="1" id="KW-0472">Membrane</keyword>